<evidence type="ECO:0000313" key="1">
    <source>
        <dbReference type="EMBL" id="EFX42092.1"/>
    </source>
</evidence>
<keyword evidence="1" id="KW-0808">Transferase</keyword>
<dbReference type="PANTHER" id="PTHR43415">
    <property type="entry name" value="SPERMIDINE N(1)-ACETYLTRANSFERASE"/>
    <property type="match status" value="1"/>
</dbReference>
<accession>E7G3F8</accession>
<dbReference type="Pfam" id="PF13420">
    <property type="entry name" value="Acetyltransf_4"/>
    <property type="match status" value="1"/>
</dbReference>
<dbReference type="PANTHER" id="PTHR43415:SF3">
    <property type="entry name" value="GNAT-FAMILY ACETYLTRANSFERASE"/>
    <property type="match status" value="1"/>
</dbReference>
<dbReference type="InterPro" id="IPR020036">
    <property type="entry name" value="PseH"/>
</dbReference>
<name>E7G3F8_9HELI</name>
<dbReference type="Proteomes" id="UP000054093">
    <property type="component" value="Unassembled WGS sequence"/>
</dbReference>
<dbReference type="SUPFAM" id="SSF55729">
    <property type="entry name" value="Acyl-CoA N-acyltransferases (Nat)"/>
    <property type="match status" value="1"/>
</dbReference>
<evidence type="ECO:0000313" key="2">
    <source>
        <dbReference type="Proteomes" id="UP000054093"/>
    </source>
</evidence>
<dbReference type="EMBL" id="ADHO01000077">
    <property type="protein sequence ID" value="EFX42092.1"/>
    <property type="molecule type" value="Genomic_DNA"/>
</dbReference>
<sequence>MTQNHARDFNMLDSSTFCQELLLKSFEIPSNPFKKYPPLLACHFIHTSQEERLQILAFRNHPKTTAWMYTEEITLASHLHFIEQLKQSNNSAYYLFKQGDLLLGVGSLSRIHPTHRHAFLGIYKNPDLEHVGGQILDALEFIAFFKMRLHSIHLEVLATNEQAITFYTHHAYRKGGLLKDFIYRQRSYHDVWLFSKLSPL</sequence>
<protein>
    <submittedName>
        <fullName evidence="1">N-acetyltransferase</fullName>
    </submittedName>
</protein>
<dbReference type="InterPro" id="IPR016181">
    <property type="entry name" value="Acyl_CoA_acyltransferase"/>
</dbReference>
<proteinExistence type="predicted"/>
<comment type="caution">
    <text evidence="1">The sequence shown here is derived from an EMBL/GenBank/DDBJ whole genome shotgun (WGS) entry which is preliminary data.</text>
</comment>
<reference evidence="1 2" key="1">
    <citation type="journal article" date="2011" name="Vet. Res.">
        <title>Genome sequence of Helicobacter suis supports its role in gastric pathology.</title>
        <authorList>
            <person name="Vermoote M."/>
            <person name="Vandekerckhove T.T."/>
            <person name="Flahou B."/>
            <person name="Pasmans F."/>
            <person name="Smet A."/>
            <person name="De Groote D."/>
            <person name="Van Criekinge W."/>
            <person name="Ducatelle R."/>
            <person name="Haesebrouck F."/>
        </authorList>
    </citation>
    <scope>NUCLEOTIDE SEQUENCE [LARGE SCALE GENOMIC DNA]</scope>
    <source>
        <strain evidence="1 2">HS5</strain>
    </source>
</reference>
<dbReference type="Gene3D" id="3.40.630.30">
    <property type="match status" value="1"/>
</dbReference>
<organism evidence="1 2">
    <name type="scientific">Helicobacter suis HS5</name>
    <dbReference type="NCBI Taxonomy" id="710394"/>
    <lineage>
        <taxon>Bacteria</taxon>
        <taxon>Pseudomonadati</taxon>
        <taxon>Campylobacterota</taxon>
        <taxon>Epsilonproteobacteria</taxon>
        <taxon>Campylobacterales</taxon>
        <taxon>Helicobacteraceae</taxon>
        <taxon>Helicobacter</taxon>
    </lineage>
</organism>
<gene>
    <name evidence="1" type="primary">nat</name>
    <name evidence="1" type="ORF">HSUHS5_0479</name>
</gene>
<dbReference type="NCBIfam" id="TIGR03585">
    <property type="entry name" value="PseH"/>
    <property type="match status" value="1"/>
</dbReference>
<dbReference type="GO" id="GO:0016740">
    <property type="term" value="F:transferase activity"/>
    <property type="evidence" value="ECO:0007669"/>
    <property type="project" value="UniProtKB-KW"/>
</dbReference>
<dbReference type="AlphaFoldDB" id="E7G3F8"/>